<evidence type="ECO:0000313" key="2">
    <source>
        <dbReference type="Proteomes" id="UP000380386"/>
    </source>
</evidence>
<accession>A0A5P0ZHN1</accession>
<dbReference type="RefSeq" id="WP_153383034.1">
    <property type="nucleotide sequence ID" value="NZ_VDFM01000005.1"/>
</dbReference>
<dbReference type="AlphaFoldDB" id="A0A5P0ZHN1"/>
<protein>
    <submittedName>
        <fullName evidence="1">Uncharacterized protein</fullName>
    </submittedName>
</protein>
<organism evidence="1 2">
    <name type="scientific">Companilactobacillus mishanensis</name>
    <dbReference type="NCBI Taxonomy" id="2486008"/>
    <lineage>
        <taxon>Bacteria</taxon>
        <taxon>Bacillati</taxon>
        <taxon>Bacillota</taxon>
        <taxon>Bacilli</taxon>
        <taxon>Lactobacillales</taxon>
        <taxon>Lactobacillaceae</taxon>
        <taxon>Companilactobacillus</taxon>
    </lineage>
</organism>
<reference evidence="1 2" key="1">
    <citation type="journal article" date="2019" name="Syst. Appl. Microbiol.">
        <title>Polyphasic characterization of two novel Lactobacillus spp. isolated from blown salami packages: Description of Lactobacillus halodurans sp. nov. and Lactobacillus salsicarnum sp. nov.</title>
        <authorList>
            <person name="Schuster J.A."/>
            <person name="Klingl A."/>
            <person name="Vogel R.F."/>
            <person name="Ehrmann M.A."/>
        </authorList>
    </citation>
    <scope>NUCLEOTIDE SEQUENCE [LARGE SCALE GENOMIC DNA]</scope>
    <source>
        <strain evidence="1 2">TMW 1.2118</strain>
    </source>
</reference>
<dbReference type="InterPro" id="IPR015813">
    <property type="entry name" value="Pyrv/PenolPyrv_kinase-like_dom"/>
</dbReference>
<dbReference type="Proteomes" id="UP000380386">
    <property type="component" value="Unassembled WGS sequence"/>
</dbReference>
<dbReference type="EMBL" id="VDFM01000005">
    <property type="protein sequence ID" value="MQS52573.1"/>
    <property type="molecule type" value="Genomic_DNA"/>
</dbReference>
<dbReference type="SUPFAM" id="SSF51621">
    <property type="entry name" value="Phosphoenolpyruvate/pyruvate domain"/>
    <property type="match status" value="1"/>
</dbReference>
<dbReference type="OrthoDB" id="2294683at2"/>
<sequence>MPAHIIPAASNALMLKHLESEGFDKVYLDSRLVTAQLLGSYNADLLSMSAYLDYVSRLAAVTDMQVLADASVSDNAWTLSNSVYALQEAGCQAVVVNDAGFDTAEQLGHALNTLNKAISDETFEVIVKLDGFVKYGLDELQARIDIAQISGIYQIIISNVTNADVVIIKAVATTVLISLIIDNENITYYGAQQLNPKFILDTYHVYTGLVQSARKISQNMILKLFMG</sequence>
<evidence type="ECO:0000313" key="1">
    <source>
        <dbReference type="EMBL" id="MQS52573.1"/>
    </source>
</evidence>
<dbReference type="Gene3D" id="3.20.20.60">
    <property type="entry name" value="Phosphoenolpyruvate-binding domains"/>
    <property type="match status" value="1"/>
</dbReference>
<comment type="caution">
    <text evidence="1">The sequence shown here is derived from an EMBL/GenBank/DDBJ whole genome shotgun (WGS) entry which is preliminary data.</text>
</comment>
<proteinExistence type="predicted"/>
<dbReference type="GO" id="GO:0003824">
    <property type="term" value="F:catalytic activity"/>
    <property type="evidence" value="ECO:0007669"/>
    <property type="project" value="InterPro"/>
</dbReference>
<gene>
    <name evidence="1" type="ORF">FHL02_06025</name>
</gene>
<name>A0A5P0ZHN1_9LACO</name>
<dbReference type="InterPro" id="IPR040442">
    <property type="entry name" value="Pyrv_kinase-like_dom_sf"/>
</dbReference>